<feature type="non-terminal residue" evidence="1">
    <location>
        <position position="1"/>
    </location>
</feature>
<evidence type="ECO:0000313" key="1">
    <source>
        <dbReference type="EMBL" id="CAG8801098.1"/>
    </source>
</evidence>
<organism evidence="1 2">
    <name type="scientific">Dentiscutata erythropus</name>
    <dbReference type="NCBI Taxonomy" id="1348616"/>
    <lineage>
        <taxon>Eukaryota</taxon>
        <taxon>Fungi</taxon>
        <taxon>Fungi incertae sedis</taxon>
        <taxon>Mucoromycota</taxon>
        <taxon>Glomeromycotina</taxon>
        <taxon>Glomeromycetes</taxon>
        <taxon>Diversisporales</taxon>
        <taxon>Gigasporaceae</taxon>
        <taxon>Dentiscutata</taxon>
    </lineage>
</organism>
<comment type="caution">
    <text evidence="1">The sequence shown here is derived from an EMBL/GenBank/DDBJ whole genome shotgun (WGS) entry which is preliminary data.</text>
</comment>
<protein>
    <submittedName>
        <fullName evidence="1">23696_t:CDS:1</fullName>
    </submittedName>
</protein>
<accession>A0A9N9P8R4</accession>
<keyword evidence="2" id="KW-1185">Reference proteome</keyword>
<evidence type="ECO:0000313" key="2">
    <source>
        <dbReference type="Proteomes" id="UP000789405"/>
    </source>
</evidence>
<dbReference type="AlphaFoldDB" id="A0A9N9P8R4"/>
<name>A0A9N9P8R4_9GLOM</name>
<dbReference type="Proteomes" id="UP000789405">
    <property type="component" value="Unassembled WGS sequence"/>
</dbReference>
<proteinExistence type="predicted"/>
<dbReference type="EMBL" id="CAJVPY010035474">
    <property type="protein sequence ID" value="CAG8801098.1"/>
    <property type="molecule type" value="Genomic_DNA"/>
</dbReference>
<gene>
    <name evidence="1" type="ORF">DERYTH_LOCUS23387</name>
</gene>
<sequence length="40" mass="4739">EFEIQLVPERCLWQLNQSDIHNLLRKNAISMPTDKKSSQK</sequence>
<reference evidence="1" key="1">
    <citation type="submission" date="2021-06" db="EMBL/GenBank/DDBJ databases">
        <authorList>
            <person name="Kallberg Y."/>
            <person name="Tangrot J."/>
            <person name="Rosling A."/>
        </authorList>
    </citation>
    <scope>NUCLEOTIDE SEQUENCE</scope>
    <source>
        <strain evidence="1">MA453B</strain>
    </source>
</reference>